<dbReference type="Gene3D" id="3.40.50.300">
    <property type="entry name" value="P-loop containing nucleotide triphosphate hydrolases"/>
    <property type="match status" value="2"/>
</dbReference>
<evidence type="ECO:0000313" key="13">
    <source>
        <dbReference type="EMBL" id="KAG0150563.1"/>
    </source>
</evidence>
<dbReference type="GO" id="GO:0043139">
    <property type="term" value="F:5'-3' DNA helicase activity"/>
    <property type="evidence" value="ECO:0007669"/>
    <property type="project" value="TreeGrafter"/>
</dbReference>
<dbReference type="PANTHER" id="PTHR43788:SF8">
    <property type="entry name" value="DNA-BINDING PROTEIN SMUBP-2"/>
    <property type="match status" value="1"/>
</dbReference>
<gene>
    <name evidence="13" type="ORF">CROQUDRAFT_652157</name>
</gene>
<dbReference type="InterPro" id="IPR050534">
    <property type="entry name" value="Coronavir_polyprotein_1ab"/>
</dbReference>
<dbReference type="EC" id="3.6.4.12" evidence="4"/>
<evidence type="ECO:0000256" key="10">
    <source>
        <dbReference type="ARBA" id="ARBA00023242"/>
    </source>
</evidence>
<reference evidence="13" key="1">
    <citation type="submission" date="2013-11" db="EMBL/GenBank/DDBJ databases">
        <title>Genome sequence of the fusiform rust pathogen reveals effectors for host alternation and coevolution with pine.</title>
        <authorList>
            <consortium name="DOE Joint Genome Institute"/>
            <person name="Smith K."/>
            <person name="Pendleton A."/>
            <person name="Kubisiak T."/>
            <person name="Anderson C."/>
            <person name="Salamov A."/>
            <person name="Aerts A."/>
            <person name="Riley R."/>
            <person name="Clum A."/>
            <person name="Lindquist E."/>
            <person name="Ence D."/>
            <person name="Campbell M."/>
            <person name="Kronenberg Z."/>
            <person name="Feau N."/>
            <person name="Dhillon B."/>
            <person name="Hamelin R."/>
            <person name="Burleigh J."/>
            <person name="Smith J."/>
            <person name="Yandell M."/>
            <person name="Nelson C."/>
            <person name="Grigoriev I."/>
            <person name="Davis J."/>
        </authorList>
    </citation>
    <scope>NUCLEOTIDE SEQUENCE</scope>
    <source>
        <strain evidence="13">G11</strain>
    </source>
</reference>
<feature type="compositionally biased region" description="Basic and acidic residues" evidence="11">
    <location>
        <begin position="508"/>
        <end position="536"/>
    </location>
</feature>
<dbReference type="InterPro" id="IPR003593">
    <property type="entry name" value="AAA+_ATPase"/>
</dbReference>
<evidence type="ECO:0000259" key="12">
    <source>
        <dbReference type="SMART" id="SM00382"/>
    </source>
</evidence>
<evidence type="ECO:0000256" key="11">
    <source>
        <dbReference type="SAM" id="MobiDB-lite"/>
    </source>
</evidence>
<dbReference type="GO" id="GO:0005524">
    <property type="term" value="F:ATP binding"/>
    <property type="evidence" value="ECO:0007669"/>
    <property type="project" value="UniProtKB-KW"/>
</dbReference>
<sequence>MRSSNLAQWFDVHLKLLRQERESEKVEFDLLTSDKVKQGQTKLLERMGISIGGLGVKATSIGLGGKTIVELERPAQYHTDPKIPYHTFRPGLPAGIIDHDLGKSSKSINKTSKSEKISIIEGVVSKISDTSISLFLSSKEDANPPEIPARCRIIKLADTGTFDRLEQTIENLRTGCEDAGICQISDNPSGKDKVDTNGQNSTTSTSSKKTDRHSRVSLTPVMRILLGVDSTDSIDIASIPTPECASVLNESQKYALRHALSPSPITLVFGPPGTGKTHTLVSIISAMYTRGDRILIAAASNLAVDNIAERLLAIKLPLTRLGHPARVLDSLSQSTLDHQCNTFDGSEIIRDLKVEINANLTKLSAQGKEKLRGKARSTVYMDIKDLRKDYRQRERKHTQGIIKQARIVCATTHGAGSRQLENEMFDVVIIDESTQAFEAACWIPISKSKHKVILAGDPLQLPPTIKSIKHASTSQTKAKKNTTGKALPKVKEIVEGKKGNSVAGKAFKAKDDDSKSKETKSIDTEKTEGDSKDNRTEIQPTQSTSDGESEDKSDSDGSQTEKETESFEKFTTPSGLGRKPSTPAKRNGPQFFKMKPPKSLEVTMFDRLLKSNSSISCLLDVQYRMHKMIMEFPSNQLYKGKLKAAEFVAAHLLKDLPNVTPSDSDGIADPVLFIDTAGTHMYDRIAEEGGDGSVMNENEAGIVVKQVKAFVDAGLLPEQIMVLSPYSAQVALLSSLLKPVYPTLAIGSIDSCQGRENEAVILSLCRSNTEGVVGFLHETRRLNVAMTRAKRNLTVIGDSETLSKGGNFLKKWMDWLENNAEVRMADA</sequence>
<evidence type="ECO:0000256" key="1">
    <source>
        <dbReference type="ARBA" id="ARBA00004123"/>
    </source>
</evidence>
<comment type="similarity">
    <text evidence="3">Belongs to the DNA2/NAM7 helicase family.</text>
</comment>
<dbReference type="AlphaFoldDB" id="A0A9P6TH97"/>
<comment type="subcellular location">
    <subcellularLocation>
        <location evidence="2">Cytoplasm</location>
    </subcellularLocation>
    <subcellularLocation>
        <location evidence="1">Nucleus</location>
    </subcellularLocation>
</comment>
<dbReference type="OrthoDB" id="6730379at2759"/>
<keyword evidence="9" id="KW-0067">ATP-binding</keyword>
<evidence type="ECO:0000256" key="8">
    <source>
        <dbReference type="ARBA" id="ARBA00022806"/>
    </source>
</evidence>
<dbReference type="SUPFAM" id="SSF52540">
    <property type="entry name" value="P-loop containing nucleoside triphosphate hydrolases"/>
    <property type="match status" value="2"/>
</dbReference>
<evidence type="ECO:0000256" key="2">
    <source>
        <dbReference type="ARBA" id="ARBA00004496"/>
    </source>
</evidence>
<keyword evidence="6" id="KW-0547">Nucleotide-binding</keyword>
<dbReference type="PANTHER" id="PTHR43788">
    <property type="entry name" value="DNA2/NAM7 HELICASE FAMILY MEMBER"/>
    <property type="match status" value="1"/>
</dbReference>
<evidence type="ECO:0000256" key="3">
    <source>
        <dbReference type="ARBA" id="ARBA00007913"/>
    </source>
</evidence>
<evidence type="ECO:0000256" key="5">
    <source>
        <dbReference type="ARBA" id="ARBA00022490"/>
    </source>
</evidence>
<dbReference type="Pfam" id="PF13087">
    <property type="entry name" value="AAA_12"/>
    <property type="match status" value="1"/>
</dbReference>
<evidence type="ECO:0000256" key="9">
    <source>
        <dbReference type="ARBA" id="ARBA00022840"/>
    </source>
</evidence>
<dbReference type="CDD" id="cd18808">
    <property type="entry name" value="SF1_C_Upf1"/>
    <property type="match status" value="1"/>
</dbReference>
<dbReference type="Gene3D" id="2.40.30.270">
    <property type="match status" value="1"/>
</dbReference>
<dbReference type="GO" id="GO:0016787">
    <property type="term" value="F:hydrolase activity"/>
    <property type="evidence" value="ECO:0007669"/>
    <property type="project" value="UniProtKB-KW"/>
</dbReference>
<evidence type="ECO:0000313" key="14">
    <source>
        <dbReference type="Proteomes" id="UP000886653"/>
    </source>
</evidence>
<accession>A0A9P6TH97</accession>
<dbReference type="GO" id="GO:0005737">
    <property type="term" value="C:cytoplasm"/>
    <property type="evidence" value="ECO:0007669"/>
    <property type="project" value="UniProtKB-SubCell"/>
</dbReference>
<keyword evidence="10" id="KW-0539">Nucleus</keyword>
<feature type="domain" description="AAA+ ATPase" evidence="12">
    <location>
        <begin position="262"/>
        <end position="687"/>
    </location>
</feature>
<keyword evidence="5" id="KW-0963">Cytoplasm</keyword>
<dbReference type="SMART" id="SM00382">
    <property type="entry name" value="AAA"/>
    <property type="match status" value="1"/>
</dbReference>
<feature type="compositionally biased region" description="Basic and acidic residues" evidence="11">
    <location>
        <begin position="550"/>
        <end position="568"/>
    </location>
</feature>
<dbReference type="Pfam" id="PF21138">
    <property type="entry name" value="SMUBP-2_HCS1_1B"/>
    <property type="match status" value="1"/>
</dbReference>
<evidence type="ECO:0000256" key="4">
    <source>
        <dbReference type="ARBA" id="ARBA00012551"/>
    </source>
</evidence>
<organism evidence="13 14">
    <name type="scientific">Cronartium quercuum f. sp. fusiforme G11</name>
    <dbReference type="NCBI Taxonomy" id="708437"/>
    <lineage>
        <taxon>Eukaryota</taxon>
        <taxon>Fungi</taxon>
        <taxon>Dikarya</taxon>
        <taxon>Basidiomycota</taxon>
        <taxon>Pucciniomycotina</taxon>
        <taxon>Pucciniomycetes</taxon>
        <taxon>Pucciniales</taxon>
        <taxon>Coleosporiaceae</taxon>
        <taxon>Cronartium</taxon>
    </lineage>
</organism>
<dbReference type="Pfam" id="PF13086">
    <property type="entry name" value="AAA_11"/>
    <property type="match status" value="1"/>
</dbReference>
<dbReference type="InterPro" id="IPR047187">
    <property type="entry name" value="SF1_C_Upf1"/>
</dbReference>
<feature type="compositionally biased region" description="Basic and acidic residues" evidence="11">
    <location>
        <begin position="489"/>
        <end position="498"/>
    </location>
</feature>
<dbReference type="GO" id="GO:0003723">
    <property type="term" value="F:RNA binding"/>
    <property type="evidence" value="ECO:0007669"/>
    <property type="project" value="InterPro"/>
</dbReference>
<proteinExistence type="inferred from homology"/>
<comment type="caution">
    <text evidence="13">The sequence shown here is derived from an EMBL/GenBank/DDBJ whole genome shotgun (WGS) entry which is preliminary data.</text>
</comment>
<feature type="region of interest" description="Disordered" evidence="11">
    <location>
        <begin position="469"/>
        <end position="595"/>
    </location>
</feature>
<dbReference type="Proteomes" id="UP000886653">
    <property type="component" value="Unassembled WGS sequence"/>
</dbReference>
<dbReference type="InterPro" id="IPR041679">
    <property type="entry name" value="DNA2/NAM7-like_C"/>
</dbReference>
<keyword evidence="7" id="KW-0378">Hydrolase</keyword>
<protein>
    <recommendedName>
        <fullName evidence="4">DNA helicase</fullName>
        <ecNumber evidence="4">3.6.4.12</ecNumber>
    </recommendedName>
</protein>
<evidence type="ECO:0000256" key="6">
    <source>
        <dbReference type="ARBA" id="ARBA00022741"/>
    </source>
</evidence>
<feature type="region of interest" description="Disordered" evidence="11">
    <location>
        <begin position="185"/>
        <end position="215"/>
    </location>
</feature>
<dbReference type="InterPro" id="IPR048761">
    <property type="entry name" value="SMUBP-2_HCS1_1B"/>
</dbReference>
<keyword evidence="14" id="KW-1185">Reference proteome</keyword>
<keyword evidence="8" id="KW-0347">Helicase</keyword>
<evidence type="ECO:0000256" key="7">
    <source>
        <dbReference type="ARBA" id="ARBA00022801"/>
    </source>
</evidence>
<dbReference type="GO" id="GO:0005634">
    <property type="term" value="C:nucleus"/>
    <property type="evidence" value="ECO:0007669"/>
    <property type="project" value="UniProtKB-SubCell"/>
</dbReference>
<name>A0A9P6TH97_9BASI</name>
<dbReference type="EMBL" id="MU167218">
    <property type="protein sequence ID" value="KAG0150563.1"/>
    <property type="molecule type" value="Genomic_DNA"/>
</dbReference>
<dbReference type="InterPro" id="IPR041677">
    <property type="entry name" value="DNA2/NAM7_AAA_11"/>
</dbReference>
<dbReference type="InterPro" id="IPR027417">
    <property type="entry name" value="P-loop_NTPase"/>
</dbReference>